<dbReference type="CDD" id="cd00038">
    <property type="entry name" value="CAP_ED"/>
    <property type="match status" value="1"/>
</dbReference>
<protein>
    <submittedName>
        <fullName evidence="6">Crp/Fnr family transcriptional regulator</fullName>
    </submittedName>
</protein>
<keyword evidence="7" id="KW-1185">Reference proteome</keyword>
<dbReference type="Pfam" id="PF00027">
    <property type="entry name" value="cNMP_binding"/>
    <property type="match status" value="1"/>
</dbReference>
<dbReference type="SUPFAM" id="SSF51206">
    <property type="entry name" value="cAMP-binding domain-like"/>
    <property type="match status" value="1"/>
</dbReference>
<feature type="domain" description="Cyclic nucleotide-binding" evidence="4">
    <location>
        <begin position="31"/>
        <end position="126"/>
    </location>
</feature>
<dbReference type="Gene3D" id="2.60.120.10">
    <property type="entry name" value="Jelly Rolls"/>
    <property type="match status" value="1"/>
</dbReference>
<dbReference type="PROSITE" id="PS50042">
    <property type="entry name" value="CNMP_BINDING_3"/>
    <property type="match status" value="1"/>
</dbReference>
<accession>A0A7X6IAA2</accession>
<evidence type="ECO:0000313" key="7">
    <source>
        <dbReference type="Proteomes" id="UP000534783"/>
    </source>
</evidence>
<dbReference type="Proteomes" id="UP000534783">
    <property type="component" value="Unassembled WGS sequence"/>
</dbReference>
<keyword evidence="2" id="KW-0238">DNA-binding</keyword>
<evidence type="ECO:0000313" key="6">
    <source>
        <dbReference type="EMBL" id="NKE70481.1"/>
    </source>
</evidence>
<evidence type="ECO:0000259" key="5">
    <source>
        <dbReference type="PROSITE" id="PS51063"/>
    </source>
</evidence>
<dbReference type="Pfam" id="PF13545">
    <property type="entry name" value="HTH_Crp_2"/>
    <property type="match status" value="1"/>
</dbReference>
<dbReference type="SUPFAM" id="SSF46785">
    <property type="entry name" value="Winged helix' DNA-binding domain"/>
    <property type="match status" value="1"/>
</dbReference>
<dbReference type="EMBL" id="VTOW01000001">
    <property type="protein sequence ID" value="NKE70481.1"/>
    <property type="molecule type" value="Genomic_DNA"/>
</dbReference>
<dbReference type="PANTHER" id="PTHR24567:SF68">
    <property type="entry name" value="DNA-BINDING TRANSCRIPTIONAL DUAL REGULATOR CRP"/>
    <property type="match status" value="1"/>
</dbReference>
<feature type="domain" description="HTH crp-type" evidence="5">
    <location>
        <begin position="140"/>
        <end position="210"/>
    </location>
</feature>
<sequence>MARKQIPAFDPQAFLTIVGKGKTILSSRKKEILFSQGDAADAVFYIQTGKVKLTVVSPRGKEAVVAVLGPNHFFGEGCLTAQLVRMATAKSMADSTIVRIEKTAMIRVLHKERTFSELFMTYLLSRNVRIEEDLVDQLFNSSEKRLARILLLLANFGKEGKKEIVIPKMSQETLAEMIGTTRSRVSFFMNKFKKLGFIECDGELRIHSSLLNVVLHD</sequence>
<dbReference type="RefSeq" id="WP_168058726.1">
    <property type="nucleotide sequence ID" value="NZ_VTOW01000001.1"/>
</dbReference>
<evidence type="ECO:0000256" key="3">
    <source>
        <dbReference type="ARBA" id="ARBA00023163"/>
    </source>
</evidence>
<dbReference type="InterPro" id="IPR012318">
    <property type="entry name" value="HTH_CRP"/>
</dbReference>
<dbReference type="PANTHER" id="PTHR24567">
    <property type="entry name" value="CRP FAMILY TRANSCRIPTIONAL REGULATORY PROTEIN"/>
    <property type="match status" value="1"/>
</dbReference>
<keyword evidence="3" id="KW-0804">Transcription</keyword>
<dbReference type="GO" id="GO:0003677">
    <property type="term" value="F:DNA binding"/>
    <property type="evidence" value="ECO:0007669"/>
    <property type="project" value="UniProtKB-KW"/>
</dbReference>
<keyword evidence="1" id="KW-0805">Transcription regulation</keyword>
<proteinExistence type="predicted"/>
<gene>
    <name evidence="6" type="ORF">MNODULE_06985</name>
</gene>
<comment type="caution">
    <text evidence="6">The sequence shown here is derived from an EMBL/GenBank/DDBJ whole genome shotgun (WGS) entry which is preliminary data.</text>
</comment>
<evidence type="ECO:0000256" key="1">
    <source>
        <dbReference type="ARBA" id="ARBA00023015"/>
    </source>
</evidence>
<dbReference type="SMART" id="SM00100">
    <property type="entry name" value="cNMP"/>
    <property type="match status" value="1"/>
</dbReference>
<dbReference type="InterPro" id="IPR036390">
    <property type="entry name" value="WH_DNA-bd_sf"/>
</dbReference>
<evidence type="ECO:0000256" key="2">
    <source>
        <dbReference type="ARBA" id="ARBA00023125"/>
    </source>
</evidence>
<reference evidence="6 7" key="1">
    <citation type="journal article" date="2020" name="Nature">
        <title>Bacterial chemolithoautotrophy via manganese oxidation.</title>
        <authorList>
            <person name="Yu H."/>
            <person name="Leadbetter J.R."/>
        </authorList>
    </citation>
    <scope>NUCLEOTIDE SEQUENCE [LARGE SCALE GENOMIC DNA]</scope>
    <source>
        <strain evidence="6 7">Mn-1</strain>
    </source>
</reference>
<dbReference type="GO" id="GO:0005829">
    <property type="term" value="C:cytosol"/>
    <property type="evidence" value="ECO:0007669"/>
    <property type="project" value="TreeGrafter"/>
</dbReference>
<evidence type="ECO:0000259" key="4">
    <source>
        <dbReference type="PROSITE" id="PS50042"/>
    </source>
</evidence>
<dbReference type="InterPro" id="IPR018490">
    <property type="entry name" value="cNMP-bd_dom_sf"/>
</dbReference>
<organism evidence="6 7">
    <name type="scientific">Candidatus Manganitrophus noduliformans</name>
    <dbReference type="NCBI Taxonomy" id="2606439"/>
    <lineage>
        <taxon>Bacteria</taxon>
        <taxon>Pseudomonadati</taxon>
        <taxon>Nitrospirota</taxon>
        <taxon>Nitrospiria</taxon>
        <taxon>Candidatus Troglogloeales</taxon>
        <taxon>Candidatus Manganitrophaceae</taxon>
        <taxon>Candidatus Manganitrophus</taxon>
    </lineage>
</organism>
<dbReference type="InterPro" id="IPR014710">
    <property type="entry name" value="RmlC-like_jellyroll"/>
</dbReference>
<dbReference type="PROSITE" id="PS51063">
    <property type="entry name" value="HTH_CRP_2"/>
    <property type="match status" value="1"/>
</dbReference>
<dbReference type="AlphaFoldDB" id="A0A7X6IAA2"/>
<dbReference type="InterPro" id="IPR000595">
    <property type="entry name" value="cNMP-bd_dom"/>
</dbReference>
<dbReference type="SMART" id="SM00419">
    <property type="entry name" value="HTH_CRP"/>
    <property type="match status" value="1"/>
</dbReference>
<name>A0A7X6IAA2_9BACT</name>
<dbReference type="InterPro" id="IPR050397">
    <property type="entry name" value="Env_Response_Regulators"/>
</dbReference>
<dbReference type="GO" id="GO:0003700">
    <property type="term" value="F:DNA-binding transcription factor activity"/>
    <property type="evidence" value="ECO:0007669"/>
    <property type="project" value="TreeGrafter"/>
</dbReference>